<feature type="domain" description="4Fe-4S ferredoxin-type" evidence="7">
    <location>
        <begin position="187"/>
        <end position="214"/>
    </location>
</feature>
<evidence type="ECO:0000256" key="2">
    <source>
        <dbReference type="ARBA" id="ARBA00013529"/>
    </source>
</evidence>
<name>A0ABS4KTH9_9CLOT</name>
<dbReference type="RefSeq" id="WP_245331570.1">
    <property type="nucleotide sequence ID" value="NZ_JAGGLM010000013.1"/>
</dbReference>
<keyword evidence="9" id="KW-1185">Reference proteome</keyword>
<dbReference type="Gene3D" id="3.40.50.11440">
    <property type="match status" value="1"/>
</dbReference>
<dbReference type="Pfam" id="PF04015">
    <property type="entry name" value="DUF362"/>
    <property type="match status" value="1"/>
</dbReference>
<dbReference type="InterPro" id="IPR017896">
    <property type="entry name" value="4Fe4S_Fe-S-bd"/>
</dbReference>
<keyword evidence="3" id="KW-0004">4Fe-4S</keyword>
<dbReference type="SUPFAM" id="SSF54862">
    <property type="entry name" value="4Fe-4S ferredoxins"/>
    <property type="match status" value="1"/>
</dbReference>
<protein>
    <recommendedName>
        <fullName evidence="2">Ferredoxin</fullName>
    </recommendedName>
</protein>
<evidence type="ECO:0000256" key="3">
    <source>
        <dbReference type="ARBA" id="ARBA00022485"/>
    </source>
</evidence>
<dbReference type="Proteomes" id="UP001519307">
    <property type="component" value="Unassembled WGS sequence"/>
</dbReference>
<proteinExistence type="predicted"/>
<organism evidence="8 9">
    <name type="scientific">Clostridium algifaecis</name>
    <dbReference type="NCBI Taxonomy" id="1472040"/>
    <lineage>
        <taxon>Bacteria</taxon>
        <taxon>Bacillati</taxon>
        <taxon>Bacillota</taxon>
        <taxon>Clostridia</taxon>
        <taxon>Eubacteriales</taxon>
        <taxon>Clostridiaceae</taxon>
        <taxon>Clostridium</taxon>
    </lineage>
</organism>
<dbReference type="InterPro" id="IPR050157">
    <property type="entry name" value="PSI_iron-sulfur_center"/>
</dbReference>
<keyword evidence="5" id="KW-0408">Iron</keyword>
<keyword evidence="4" id="KW-0479">Metal-binding</keyword>
<comment type="function">
    <text evidence="1">Ferredoxins are iron-sulfur proteins that transfer electrons in a wide variety of metabolic reactions.</text>
</comment>
<dbReference type="PANTHER" id="PTHR24960:SF83">
    <property type="entry name" value="4FE-4S FERREDOXIN-TYPE DOMAIN-CONTAINING PROTEIN"/>
    <property type="match status" value="1"/>
</dbReference>
<reference evidence="8 9" key="1">
    <citation type="submission" date="2021-03" db="EMBL/GenBank/DDBJ databases">
        <title>Genomic Encyclopedia of Type Strains, Phase IV (KMG-IV): sequencing the most valuable type-strain genomes for metagenomic binning, comparative biology and taxonomic classification.</title>
        <authorList>
            <person name="Goeker M."/>
        </authorList>
    </citation>
    <scope>NUCLEOTIDE SEQUENCE [LARGE SCALE GENOMIC DNA]</scope>
    <source>
        <strain evidence="8 9">DSM 28783</strain>
    </source>
</reference>
<dbReference type="PROSITE" id="PS00198">
    <property type="entry name" value="4FE4S_FER_1"/>
    <property type="match status" value="1"/>
</dbReference>
<dbReference type="PANTHER" id="PTHR24960">
    <property type="entry name" value="PHOTOSYSTEM I IRON-SULFUR CENTER-RELATED"/>
    <property type="match status" value="1"/>
</dbReference>
<dbReference type="EMBL" id="JAGGLM010000013">
    <property type="protein sequence ID" value="MBP2033362.1"/>
    <property type="molecule type" value="Genomic_DNA"/>
</dbReference>
<accession>A0ABS4KTH9</accession>
<dbReference type="InterPro" id="IPR017900">
    <property type="entry name" value="4Fe4S_Fe_S_CS"/>
</dbReference>
<evidence type="ECO:0000256" key="1">
    <source>
        <dbReference type="ARBA" id="ARBA00003532"/>
    </source>
</evidence>
<evidence type="ECO:0000313" key="8">
    <source>
        <dbReference type="EMBL" id="MBP2033362.1"/>
    </source>
</evidence>
<dbReference type="Pfam" id="PF12838">
    <property type="entry name" value="Fer4_7"/>
    <property type="match status" value="1"/>
</dbReference>
<sequence>MDRIIREENISLEDFVPLKVHFGEKGNKTYIHPENFNGIIDYLEQNNKKTAFIETNALYKGQRMTRENHTKIAKEHGFTRVPVIIADGERGEDFENIEINKKHFKNCKIGKKIADLNQIIVLSHFKGHTLAGFGGAVKQLAMGCAARGGKLAQHANSKPIIIPFKCRACGACKANCPVSAITIKKWAKIDKDVCIGCSSCQTICKHKAITSNWLQSLSMSFNERMAEYAFAAARGKNNIYITFALNITAGCDCEGHSMIPIMRDIGIFASTDPIAIDRACLDKLRVDVKAIFWRGIKTLKYGEKIGLGSMKYELIDIDCM</sequence>
<gene>
    <name evidence="8" type="ORF">J2Z42_002065</name>
</gene>
<dbReference type="PROSITE" id="PS51379">
    <property type="entry name" value="4FE4S_FER_2"/>
    <property type="match status" value="2"/>
</dbReference>
<dbReference type="Gene3D" id="3.30.70.20">
    <property type="match status" value="1"/>
</dbReference>
<evidence type="ECO:0000256" key="4">
    <source>
        <dbReference type="ARBA" id="ARBA00022723"/>
    </source>
</evidence>
<feature type="domain" description="4Fe-4S ferredoxin-type" evidence="7">
    <location>
        <begin position="157"/>
        <end position="186"/>
    </location>
</feature>
<evidence type="ECO:0000313" key="9">
    <source>
        <dbReference type="Proteomes" id="UP001519307"/>
    </source>
</evidence>
<keyword evidence="6" id="KW-0411">Iron-sulfur</keyword>
<evidence type="ECO:0000256" key="5">
    <source>
        <dbReference type="ARBA" id="ARBA00023004"/>
    </source>
</evidence>
<comment type="caution">
    <text evidence="8">The sequence shown here is derived from an EMBL/GenBank/DDBJ whole genome shotgun (WGS) entry which is preliminary data.</text>
</comment>
<evidence type="ECO:0000259" key="7">
    <source>
        <dbReference type="PROSITE" id="PS51379"/>
    </source>
</evidence>
<dbReference type="InterPro" id="IPR007160">
    <property type="entry name" value="DUF362"/>
</dbReference>
<evidence type="ECO:0000256" key="6">
    <source>
        <dbReference type="ARBA" id="ARBA00023014"/>
    </source>
</evidence>